<dbReference type="Proteomes" id="UP000249754">
    <property type="component" value="Unassembled WGS sequence"/>
</dbReference>
<feature type="active site" evidence="1">
    <location>
        <position position="197"/>
    </location>
</feature>
<feature type="binding site" evidence="1">
    <location>
        <position position="196"/>
    </location>
    <ligand>
        <name>Zn(2+)</name>
        <dbReference type="ChEBI" id="CHEBI:29105"/>
        <note>catalytic</note>
    </ligand>
</feature>
<evidence type="ECO:0000313" key="5">
    <source>
        <dbReference type="Proteomes" id="UP000249754"/>
    </source>
</evidence>
<dbReference type="InterPro" id="IPR006026">
    <property type="entry name" value="Peptidase_Metallo"/>
</dbReference>
<dbReference type="PRINTS" id="PR00480">
    <property type="entry name" value="ASTACIN"/>
</dbReference>
<protein>
    <submittedName>
        <fullName evidence="4">Astacin (Peptidase family M12A)</fullName>
    </submittedName>
</protein>
<dbReference type="InterPro" id="IPR001506">
    <property type="entry name" value="Peptidase_M12A"/>
</dbReference>
<dbReference type="SUPFAM" id="SSF55486">
    <property type="entry name" value="Metalloproteases ('zincins'), catalytic domain"/>
    <property type="match status" value="1"/>
</dbReference>
<dbReference type="Gene3D" id="3.40.390.10">
    <property type="entry name" value="Collagenase (Catalytic Domain)"/>
    <property type="match status" value="1"/>
</dbReference>
<feature type="binding site" evidence="1">
    <location>
        <position position="200"/>
    </location>
    <ligand>
        <name>Zn(2+)</name>
        <dbReference type="ChEBI" id="CHEBI:29105"/>
        <note>catalytic</note>
    </ligand>
</feature>
<proteinExistence type="predicted"/>
<comment type="caution">
    <text evidence="4">The sequence shown here is derived from an EMBL/GenBank/DDBJ whole genome shotgun (WGS) entry which is preliminary data.</text>
</comment>
<keyword evidence="1" id="KW-0479">Metal-binding</keyword>
<feature type="domain" description="Peptidase M12A" evidence="3">
    <location>
        <begin position="72"/>
        <end position="301"/>
    </location>
</feature>
<dbReference type="GO" id="GO:0008270">
    <property type="term" value="F:zinc ion binding"/>
    <property type="evidence" value="ECO:0007669"/>
    <property type="project" value="UniProtKB-UniRule"/>
</dbReference>
<dbReference type="PROSITE" id="PS51864">
    <property type="entry name" value="ASTACIN"/>
    <property type="match status" value="1"/>
</dbReference>
<dbReference type="AlphaFoldDB" id="A0A327S462"/>
<evidence type="ECO:0000256" key="1">
    <source>
        <dbReference type="PROSITE-ProRule" id="PRU01211"/>
    </source>
</evidence>
<comment type="caution">
    <text evidence="1">Lacks conserved residue(s) required for the propagation of feature annotation.</text>
</comment>
<dbReference type="OrthoDB" id="8455098at2"/>
<dbReference type="InterPro" id="IPR024079">
    <property type="entry name" value="MetalloPept_cat_dom_sf"/>
</dbReference>
<dbReference type="PANTHER" id="PTHR10127">
    <property type="entry name" value="DISCOIDIN, CUB, EGF, LAMININ , AND ZINC METALLOPROTEASE DOMAIN CONTAINING"/>
    <property type="match status" value="1"/>
</dbReference>
<keyword evidence="1" id="KW-0645">Protease</keyword>
<evidence type="ECO:0000259" key="3">
    <source>
        <dbReference type="PROSITE" id="PS51864"/>
    </source>
</evidence>
<dbReference type="Pfam" id="PF01400">
    <property type="entry name" value="Astacin"/>
    <property type="match status" value="1"/>
</dbReference>
<dbReference type="EMBL" id="QLLR01000039">
    <property type="protein sequence ID" value="RAJ22373.1"/>
    <property type="molecule type" value="Genomic_DNA"/>
</dbReference>
<feature type="region of interest" description="Disordered" evidence="2">
    <location>
        <begin position="333"/>
        <end position="352"/>
    </location>
</feature>
<feature type="compositionally biased region" description="Low complexity" evidence="2">
    <location>
        <begin position="336"/>
        <end position="352"/>
    </location>
</feature>
<name>A0A327S462_9SPHI</name>
<accession>A0A327S462</accession>
<reference evidence="4 5" key="1">
    <citation type="submission" date="2018-06" db="EMBL/GenBank/DDBJ databases">
        <title>Genomic Encyclopedia of Archaeal and Bacterial Type Strains, Phase II (KMG-II): from individual species to whole genera.</title>
        <authorList>
            <person name="Goeker M."/>
        </authorList>
    </citation>
    <scope>NUCLEOTIDE SEQUENCE [LARGE SCALE GENOMIC DNA]</scope>
    <source>
        <strain evidence="4 5">DSM 14825</strain>
    </source>
</reference>
<keyword evidence="1" id="KW-0862">Zinc</keyword>
<organism evidence="4 5">
    <name type="scientific">Pedobacter cryoconitis</name>
    <dbReference type="NCBI Taxonomy" id="188932"/>
    <lineage>
        <taxon>Bacteria</taxon>
        <taxon>Pseudomonadati</taxon>
        <taxon>Bacteroidota</taxon>
        <taxon>Sphingobacteriia</taxon>
        <taxon>Sphingobacteriales</taxon>
        <taxon>Sphingobacteriaceae</taxon>
        <taxon>Pedobacter</taxon>
    </lineage>
</organism>
<dbReference type="GO" id="GO:0006508">
    <property type="term" value="P:proteolysis"/>
    <property type="evidence" value="ECO:0007669"/>
    <property type="project" value="UniProtKB-KW"/>
</dbReference>
<dbReference type="RefSeq" id="WP_146610910.1">
    <property type="nucleotide sequence ID" value="NZ_QLLR01000039.1"/>
</dbReference>
<evidence type="ECO:0000256" key="2">
    <source>
        <dbReference type="SAM" id="MobiDB-lite"/>
    </source>
</evidence>
<keyword evidence="1" id="KW-0378">Hydrolase</keyword>
<evidence type="ECO:0000313" key="4">
    <source>
        <dbReference type="EMBL" id="RAJ22373.1"/>
    </source>
</evidence>
<dbReference type="GO" id="GO:0004222">
    <property type="term" value="F:metalloendopeptidase activity"/>
    <property type="evidence" value="ECO:0007669"/>
    <property type="project" value="UniProtKB-UniRule"/>
</dbReference>
<dbReference type="PANTHER" id="PTHR10127:SF850">
    <property type="entry name" value="METALLOENDOPEPTIDASE"/>
    <property type="match status" value="1"/>
</dbReference>
<keyword evidence="1" id="KW-0482">Metalloprotease</keyword>
<comment type="cofactor">
    <cofactor evidence="1">
        <name>Zn(2+)</name>
        <dbReference type="ChEBI" id="CHEBI:29105"/>
    </cofactor>
    <text evidence="1">Binds 1 zinc ion per subunit.</text>
</comment>
<gene>
    <name evidence="4" type="ORF">LY11_04838</name>
</gene>
<feature type="binding site" evidence="1">
    <location>
        <position position="206"/>
    </location>
    <ligand>
        <name>Zn(2+)</name>
        <dbReference type="ChEBI" id="CHEBI:29105"/>
        <note>catalytic</note>
    </ligand>
</feature>
<sequence length="352" mass="39380">MTLKSGIIVGRRGNDYFLDGDMQLTPAQLKLLDEKGSFETEGGKKITGPEMSLNPITNLPINLADGTVPRNLGINGDPYRLWAMVRFTYGSSVTNNPKSAIVKAHIKQALLEIQSKSNVRFYNATGQPTVDPTYGFAYPYIEINYLGTSSDVSESSIIGRNPAGGKQTINLADFAVFYTYNPRETYERSDYGVIIHELCHAIGMMHEQNRPDRDNYVNINFSNLKNPQGTSQFQKISSNYSYFGNYDFNSVMGYSSLTSSSSVVNDVNQPMYTKKDNTEITQGSTLSDLDRLWLNQYHIPYIARSDVYRELDATVYKTDNTIATPQERLQFQASLNNGNPNPPQGGQIPNNF</sequence>
<dbReference type="SMART" id="SM00235">
    <property type="entry name" value="ZnMc"/>
    <property type="match status" value="1"/>
</dbReference>